<evidence type="ECO:0000256" key="3">
    <source>
        <dbReference type="ARBA" id="ARBA00022519"/>
    </source>
</evidence>
<evidence type="ECO:0000256" key="2">
    <source>
        <dbReference type="ARBA" id="ARBA00022475"/>
    </source>
</evidence>
<keyword evidence="4 9" id="KW-0132">Cell division</keyword>
<feature type="domain" description="POTRA" evidence="10">
    <location>
        <begin position="37"/>
        <end position="106"/>
    </location>
</feature>
<comment type="caution">
    <text evidence="11">The sequence shown here is derived from an EMBL/GenBank/DDBJ whole genome shotgun (WGS) entry which is preliminary data.</text>
</comment>
<dbReference type="InterPro" id="IPR045335">
    <property type="entry name" value="FtsQ_C_sf"/>
</dbReference>
<evidence type="ECO:0000256" key="1">
    <source>
        <dbReference type="ARBA" id="ARBA00004370"/>
    </source>
</evidence>
<comment type="function">
    <text evidence="9">Essential cell division protein. May link together the upstream cell division proteins, which are predominantly cytoplasmic, with the downstream cell division proteins, which are predominantly periplasmic. May control correct divisome assembly.</text>
</comment>
<dbReference type="GO" id="GO:0005886">
    <property type="term" value="C:plasma membrane"/>
    <property type="evidence" value="ECO:0007669"/>
    <property type="project" value="UniProtKB-SubCell"/>
</dbReference>
<dbReference type="InterPro" id="IPR034746">
    <property type="entry name" value="POTRA"/>
</dbReference>
<dbReference type="GO" id="GO:0043093">
    <property type="term" value="P:FtsZ-dependent cytokinesis"/>
    <property type="evidence" value="ECO:0007669"/>
    <property type="project" value="UniProtKB-UniRule"/>
</dbReference>
<keyword evidence="8 9" id="KW-0131">Cell cycle</keyword>
<dbReference type="Proteomes" id="UP000718593">
    <property type="component" value="Unassembled WGS sequence"/>
</dbReference>
<dbReference type="InterPro" id="IPR026579">
    <property type="entry name" value="FtsQ"/>
</dbReference>
<dbReference type="EMBL" id="JABZMI010000020">
    <property type="protein sequence ID" value="MBF1163859.1"/>
    <property type="molecule type" value="Genomic_DNA"/>
</dbReference>
<sequence>MWNKPHLLNALADLLMLVAAAAVLAAAAVWLVRVPSLPVRHVVFIEALPHTKRGEVEQVLPAALKGNFFSLNLETVRGALEKLPWARKVDVRRQWPDRLEVRIEEHKPVARWGEGRGELVNSYGEVFLASLPEDEASAMPLLFGPAGTAPEVLKEYGELLDAFKPVGETPVQVTLSPRLAWQLKLQNGMLVDIGREQPKSPVGVRLARFIEVYPEMVAKRAVRPAVVDLRYPNGFAMRVAAEGKGK</sequence>
<evidence type="ECO:0000313" key="12">
    <source>
        <dbReference type="Proteomes" id="UP000718593"/>
    </source>
</evidence>
<protein>
    <recommendedName>
        <fullName evidence="9">Cell division protein FtsQ</fullName>
    </recommendedName>
</protein>
<accession>A0A930FY28</accession>
<evidence type="ECO:0000313" key="11">
    <source>
        <dbReference type="EMBL" id="MBF1163859.1"/>
    </source>
</evidence>
<proteinExistence type="inferred from homology"/>
<dbReference type="PANTHER" id="PTHR35851">
    <property type="entry name" value="CELL DIVISION PROTEIN FTSQ"/>
    <property type="match status" value="1"/>
</dbReference>
<dbReference type="InterPro" id="IPR005548">
    <property type="entry name" value="Cell_div_FtsQ/DivIB_C"/>
</dbReference>
<keyword evidence="7 9" id="KW-0472">Membrane</keyword>
<name>A0A930FY28_9RHOO</name>
<gene>
    <name evidence="9" type="primary">ftsQ</name>
    <name evidence="11" type="ORF">HXL68_02355</name>
</gene>
<reference evidence="11" key="1">
    <citation type="submission" date="2020-04" db="EMBL/GenBank/DDBJ databases">
        <title>Deep metagenomics examines the oral microbiome during advanced dental caries in children, revealing novel taxa and co-occurrences with host molecules.</title>
        <authorList>
            <person name="Baker J.L."/>
            <person name="Morton J.T."/>
            <person name="Dinis M."/>
            <person name="Alvarez R."/>
            <person name="Tran N.C."/>
            <person name="Knight R."/>
            <person name="Edlund A."/>
        </authorList>
    </citation>
    <scope>NUCLEOTIDE SEQUENCE</scope>
    <source>
        <strain evidence="11">JCVI_32_bin.24</strain>
    </source>
</reference>
<dbReference type="InterPro" id="IPR013685">
    <property type="entry name" value="POTRA_FtsQ_type"/>
</dbReference>
<dbReference type="Gene3D" id="3.40.50.11690">
    <property type="entry name" value="Cell division protein FtsQ/DivIB"/>
    <property type="match status" value="1"/>
</dbReference>
<comment type="subunit">
    <text evidence="9">Part of a complex composed of FtsB, FtsL and FtsQ.</text>
</comment>
<keyword evidence="3 9" id="KW-0997">Cell inner membrane</keyword>
<dbReference type="Pfam" id="PF08478">
    <property type="entry name" value="POTRA_1"/>
    <property type="match status" value="1"/>
</dbReference>
<evidence type="ECO:0000259" key="10">
    <source>
        <dbReference type="PROSITE" id="PS51779"/>
    </source>
</evidence>
<dbReference type="RefSeq" id="WP_274737892.1">
    <property type="nucleotide sequence ID" value="NZ_JARBJQ010000004.1"/>
</dbReference>
<evidence type="ECO:0000256" key="9">
    <source>
        <dbReference type="HAMAP-Rule" id="MF_00911"/>
    </source>
</evidence>
<keyword evidence="6 9" id="KW-1133">Transmembrane helix</keyword>
<dbReference type="Pfam" id="PF03799">
    <property type="entry name" value="FtsQ_DivIB_C"/>
    <property type="match status" value="1"/>
</dbReference>
<dbReference type="HAMAP" id="MF_00911">
    <property type="entry name" value="FtsQ_subfam"/>
    <property type="match status" value="1"/>
</dbReference>
<organism evidence="11 12">
    <name type="scientific">Dechloromonas agitata</name>
    <dbReference type="NCBI Taxonomy" id="73030"/>
    <lineage>
        <taxon>Bacteria</taxon>
        <taxon>Pseudomonadati</taxon>
        <taxon>Pseudomonadota</taxon>
        <taxon>Betaproteobacteria</taxon>
        <taxon>Rhodocyclales</taxon>
        <taxon>Azonexaceae</taxon>
        <taxon>Dechloromonas</taxon>
    </lineage>
</organism>
<dbReference type="AlphaFoldDB" id="A0A930FY28"/>
<keyword evidence="5 9" id="KW-0812">Transmembrane</keyword>
<dbReference type="GO" id="GO:0032153">
    <property type="term" value="C:cell division site"/>
    <property type="evidence" value="ECO:0007669"/>
    <property type="project" value="UniProtKB-UniRule"/>
</dbReference>
<evidence type="ECO:0000256" key="5">
    <source>
        <dbReference type="ARBA" id="ARBA00022692"/>
    </source>
</evidence>
<dbReference type="PROSITE" id="PS51779">
    <property type="entry name" value="POTRA"/>
    <property type="match status" value="1"/>
</dbReference>
<evidence type="ECO:0000256" key="6">
    <source>
        <dbReference type="ARBA" id="ARBA00022989"/>
    </source>
</evidence>
<comment type="similarity">
    <text evidence="9">Belongs to the FtsQ/DivIB family. FtsQ subfamily.</text>
</comment>
<feature type="transmembrane region" description="Helical" evidence="9">
    <location>
        <begin position="7"/>
        <end position="32"/>
    </location>
</feature>
<dbReference type="GO" id="GO:0090529">
    <property type="term" value="P:cell septum assembly"/>
    <property type="evidence" value="ECO:0007669"/>
    <property type="project" value="InterPro"/>
</dbReference>
<comment type="subcellular location">
    <subcellularLocation>
        <location evidence="9">Cell inner membrane</location>
        <topology evidence="9">Single-pass type II membrane protein</topology>
    </subcellularLocation>
    <subcellularLocation>
        <location evidence="1">Membrane</location>
    </subcellularLocation>
    <text evidence="9">Localizes to the division septum.</text>
</comment>
<dbReference type="PANTHER" id="PTHR35851:SF1">
    <property type="entry name" value="CELL DIVISION PROTEIN FTSQ"/>
    <property type="match status" value="1"/>
</dbReference>
<dbReference type="Gene3D" id="3.10.20.310">
    <property type="entry name" value="membrane protein fhac"/>
    <property type="match status" value="1"/>
</dbReference>
<keyword evidence="2 9" id="KW-1003">Cell membrane</keyword>
<evidence type="ECO:0000256" key="4">
    <source>
        <dbReference type="ARBA" id="ARBA00022618"/>
    </source>
</evidence>
<evidence type="ECO:0000256" key="8">
    <source>
        <dbReference type="ARBA" id="ARBA00023306"/>
    </source>
</evidence>
<evidence type="ECO:0000256" key="7">
    <source>
        <dbReference type="ARBA" id="ARBA00023136"/>
    </source>
</evidence>